<dbReference type="PANTHER" id="PTHR33408:SF2">
    <property type="entry name" value="TRANSPOSASE DDE DOMAIN-CONTAINING PROTEIN"/>
    <property type="match status" value="1"/>
</dbReference>
<dbReference type="Proteomes" id="UP000029409">
    <property type="component" value="Chromosome"/>
</dbReference>
<dbReference type="eggNOG" id="COG3666">
    <property type="taxonomic scope" value="Bacteria"/>
</dbReference>
<dbReference type="Pfam" id="PF01609">
    <property type="entry name" value="DDE_Tnp_1"/>
    <property type="match status" value="1"/>
</dbReference>
<organism evidence="3 4">
    <name type="scientific">Paenibacillus durus</name>
    <name type="common">Paenibacillus azotofixans</name>
    <dbReference type="NCBI Taxonomy" id="44251"/>
    <lineage>
        <taxon>Bacteria</taxon>
        <taxon>Bacillati</taxon>
        <taxon>Bacillota</taxon>
        <taxon>Bacilli</taxon>
        <taxon>Bacillales</taxon>
        <taxon>Paenibacillaceae</taxon>
        <taxon>Paenibacillus</taxon>
    </lineage>
</organism>
<protein>
    <recommendedName>
        <fullName evidence="2">Transposase IS4-like domain-containing protein</fullName>
    </recommendedName>
</protein>
<feature type="region of interest" description="Disordered" evidence="1">
    <location>
        <begin position="83"/>
        <end position="103"/>
    </location>
</feature>
<dbReference type="AlphaFoldDB" id="A0A089HSK0"/>
<feature type="domain" description="Transposase IS4-like" evidence="2">
    <location>
        <begin position="2"/>
        <end position="80"/>
    </location>
</feature>
<accession>A0A089HSK0</accession>
<dbReference type="GO" id="GO:0003677">
    <property type="term" value="F:DNA binding"/>
    <property type="evidence" value="ECO:0007669"/>
    <property type="project" value="InterPro"/>
</dbReference>
<dbReference type="GO" id="GO:0004803">
    <property type="term" value="F:transposase activity"/>
    <property type="evidence" value="ECO:0007669"/>
    <property type="project" value="InterPro"/>
</dbReference>
<evidence type="ECO:0000259" key="2">
    <source>
        <dbReference type="Pfam" id="PF01609"/>
    </source>
</evidence>
<dbReference type="GO" id="GO:0006313">
    <property type="term" value="P:DNA transposition"/>
    <property type="evidence" value="ECO:0007669"/>
    <property type="project" value="InterPro"/>
</dbReference>
<name>A0A089HSK0_PAEDU</name>
<dbReference type="KEGG" id="pdu:PDUR_26200"/>
<sequence length="127" mass="13884">MKNGQLKPGYNVQAGTESQFIVGYSVHQRPTDTRCLIPHLKQLQKRLGQLPKTVVADAGYGGEENYAYLEEENCEALVNTIRSTGKRTSPGKPIPGSWRTGHMKNRTTSGFAEMGESWILCGKAGAS</sequence>
<dbReference type="InterPro" id="IPR002559">
    <property type="entry name" value="Transposase_11"/>
</dbReference>
<evidence type="ECO:0000256" key="1">
    <source>
        <dbReference type="SAM" id="MobiDB-lite"/>
    </source>
</evidence>
<dbReference type="EMBL" id="CP009288">
    <property type="protein sequence ID" value="AIQ14976.1"/>
    <property type="molecule type" value="Genomic_DNA"/>
</dbReference>
<evidence type="ECO:0000313" key="3">
    <source>
        <dbReference type="EMBL" id="AIQ14976.1"/>
    </source>
</evidence>
<gene>
    <name evidence="3" type="ORF">PDUR_26200</name>
</gene>
<evidence type="ECO:0000313" key="4">
    <source>
        <dbReference type="Proteomes" id="UP000029409"/>
    </source>
</evidence>
<dbReference type="PANTHER" id="PTHR33408">
    <property type="entry name" value="TRANSPOSASE"/>
    <property type="match status" value="1"/>
</dbReference>
<proteinExistence type="predicted"/>
<reference evidence="3 4" key="1">
    <citation type="submission" date="2014-08" db="EMBL/GenBank/DDBJ databases">
        <title>Comparative genomics of the Paenibacillus odorifer group.</title>
        <authorList>
            <person name="den Bakker H.C."/>
            <person name="Tsai Y.-C."/>
            <person name="Martin N."/>
            <person name="Korlach J."/>
            <person name="Wiedmann M."/>
        </authorList>
    </citation>
    <scope>NUCLEOTIDE SEQUENCE [LARGE SCALE GENOMIC DNA]</scope>
    <source>
        <strain evidence="3 4">DSM 1735</strain>
    </source>
</reference>
<keyword evidence="4" id="KW-1185">Reference proteome</keyword>
<dbReference type="RefSeq" id="WP_042208663.1">
    <property type="nucleotide sequence ID" value="NZ_CP009288.1"/>
</dbReference>